<dbReference type="PANTHER" id="PTHR43591">
    <property type="entry name" value="METHYLTRANSFERASE"/>
    <property type="match status" value="1"/>
</dbReference>
<dbReference type="AlphaFoldDB" id="A0A0F9APK5"/>
<evidence type="ECO:0000313" key="2">
    <source>
        <dbReference type="EMBL" id="KKL11335.1"/>
    </source>
</evidence>
<feature type="domain" description="Methyltransferase type 11" evidence="1">
    <location>
        <begin position="86"/>
        <end position="135"/>
    </location>
</feature>
<dbReference type="PANTHER" id="PTHR43591:SF24">
    <property type="entry name" value="2-METHOXY-6-POLYPRENYL-1,4-BENZOQUINOL METHYLASE, MITOCHONDRIAL"/>
    <property type="match status" value="1"/>
</dbReference>
<dbReference type="InterPro" id="IPR029063">
    <property type="entry name" value="SAM-dependent_MTases_sf"/>
</dbReference>
<evidence type="ECO:0000259" key="1">
    <source>
        <dbReference type="Pfam" id="PF08241"/>
    </source>
</evidence>
<dbReference type="SUPFAM" id="SSF53335">
    <property type="entry name" value="S-adenosyl-L-methionine-dependent methyltransferases"/>
    <property type="match status" value="1"/>
</dbReference>
<dbReference type="Gene3D" id="3.40.50.150">
    <property type="entry name" value="Vaccinia Virus protein VP39"/>
    <property type="match status" value="1"/>
</dbReference>
<reference evidence="2" key="1">
    <citation type="journal article" date="2015" name="Nature">
        <title>Complex archaea that bridge the gap between prokaryotes and eukaryotes.</title>
        <authorList>
            <person name="Spang A."/>
            <person name="Saw J.H."/>
            <person name="Jorgensen S.L."/>
            <person name="Zaremba-Niedzwiedzka K."/>
            <person name="Martijn J."/>
            <person name="Lind A.E."/>
            <person name="van Eijk R."/>
            <person name="Schleper C."/>
            <person name="Guy L."/>
            <person name="Ettema T.J."/>
        </authorList>
    </citation>
    <scope>NUCLEOTIDE SEQUENCE</scope>
</reference>
<dbReference type="Pfam" id="PF08241">
    <property type="entry name" value="Methyltransf_11"/>
    <property type="match status" value="1"/>
</dbReference>
<proteinExistence type="predicted"/>
<sequence length="228" mass="26251">MSTTKEIAYEQSVKADRYWSQKTSPDYDAFVWYDRNRNKICRHLLRGLTSECRLLSVGGRGWVERELIDPLGCEKVITDIVAGEGIIEADAEDLPFPDGYFDLVISREMIEHVEDDVKLIKELRRVLCPGGHLLITTPNAFAYPIDGVVHVRAYTPDSFLEFLMSTGFEIIKKAGNIPYIFLALIPLSGKGYRRVLEDFKNIDRHYKKDYSQLYYIANQLFVLCRKEG</sequence>
<organism evidence="2">
    <name type="scientific">marine sediment metagenome</name>
    <dbReference type="NCBI Taxonomy" id="412755"/>
    <lineage>
        <taxon>unclassified sequences</taxon>
        <taxon>metagenomes</taxon>
        <taxon>ecological metagenomes</taxon>
    </lineage>
</organism>
<gene>
    <name evidence="2" type="ORF">LCGC14_2546850</name>
</gene>
<protein>
    <recommendedName>
        <fullName evidence="1">Methyltransferase type 11 domain-containing protein</fullName>
    </recommendedName>
</protein>
<comment type="caution">
    <text evidence="2">The sequence shown here is derived from an EMBL/GenBank/DDBJ whole genome shotgun (WGS) entry which is preliminary data.</text>
</comment>
<name>A0A0F9APK5_9ZZZZ</name>
<dbReference type="InterPro" id="IPR013216">
    <property type="entry name" value="Methyltransf_11"/>
</dbReference>
<accession>A0A0F9APK5</accession>
<dbReference type="GO" id="GO:0008757">
    <property type="term" value="F:S-adenosylmethionine-dependent methyltransferase activity"/>
    <property type="evidence" value="ECO:0007669"/>
    <property type="project" value="InterPro"/>
</dbReference>
<dbReference type="CDD" id="cd02440">
    <property type="entry name" value="AdoMet_MTases"/>
    <property type="match status" value="1"/>
</dbReference>
<dbReference type="EMBL" id="LAZR01041700">
    <property type="protein sequence ID" value="KKL11335.1"/>
    <property type="molecule type" value="Genomic_DNA"/>
</dbReference>